<dbReference type="RefSeq" id="WP_277578790.1">
    <property type="nucleotide sequence ID" value="NZ_JANRMI010000004.1"/>
</dbReference>
<name>A0ABT6DKB5_9BACT</name>
<evidence type="ECO:0000313" key="1">
    <source>
        <dbReference type="EMBL" id="MDG0817312.1"/>
    </source>
</evidence>
<keyword evidence="2" id="KW-1185">Reference proteome</keyword>
<reference evidence="1" key="1">
    <citation type="submission" date="2022-08" db="EMBL/GenBank/DDBJ databases">
        <title>Novel Bdellovibrio Species Isolated from Svalbard: Designation Bdellovibrio svalbardensis.</title>
        <authorList>
            <person name="Mitchell R.J."/>
            <person name="Choi S.Y."/>
        </authorList>
    </citation>
    <scope>NUCLEOTIDE SEQUENCE</scope>
    <source>
        <strain evidence="1">PAP01</strain>
    </source>
</reference>
<sequence length="138" mass="15289">MNNSISKILVVLLIALPIIGAVSASGDSEMITLERVFSSTTRSLNYRYQVKIQCQQGSNSFVVLPVKGKTFKWKIGDFASGEAMTDNQGNAEFTYTSHYGKSSDTVEIEYRGEKFLFSSRRGMAQVKSEVSCLSVPRK</sequence>
<proteinExistence type="predicted"/>
<accession>A0ABT6DKB5</accession>
<dbReference type="EMBL" id="JANRMI010000004">
    <property type="protein sequence ID" value="MDG0817312.1"/>
    <property type="molecule type" value="Genomic_DNA"/>
</dbReference>
<dbReference type="Proteomes" id="UP001152321">
    <property type="component" value="Unassembled WGS sequence"/>
</dbReference>
<organism evidence="1 2">
    <name type="scientific">Bdellovibrio svalbardensis</name>
    <dbReference type="NCBI Taxonomy" id="2972972"/>
    <lineage>
        <taxon>Bacteria</taxon>
        <taxon>Pseudomonadati</taxon>
        <taxon>Bdellovibrionota</taxon>
        <taxon>Bdellovibrionia</taxon>
        <taxon>Bdellovibrionales</taxon>
        <taxon>Pseudobdellovibrionaceae</taxon>
        <taxon>Bdellovibrio</taxon>
    </lineage>
</organism>
<comment type="caution">
    <text evidence="1">The sequence shown here is derived from an EMBL/GenBank/DDBJ whole genome shotgun (WGS) entry which is preliminary data.</text>
</comment>
<evidence type="ECO:0000313" key="2">
    <source>
        <dbReference type="Proteomes" id="UP001152321"/>
    </source>
</evidence>
<gene>
    <name evidence="1" type="ORF">NWE73_13100</name>
</gene>
<protein>
    <submittedName>
        <fullName evidence="1">Uncharacterized protein</fullName>
    </submittedName>
</protein>